<dbReference type="InterPro" id="IPR033469">
    <property type="entry name" value="CYTH-like_dom_sf"/>
</dbReference>
<dbReference type="EMBL" id="JBHSWX010000012">
    <property type="protein sequence ID" value="MFC6785901.1"/>
    <property type="molecule type" value="Genomic_DNA"/>
</dbReference>
<dbReference type="AlphaFoldDB" id="A0ABD5T9G9"/>
<dbReference type="Gene3D" id="2.40.320.10">
    <property type="entry name" value="Hypothetical Protein Pfu-838710-001"/>
    <property type="match status" value="1"/>
</dbReference>
<name>A0ABD5T9G9_9EURY</name>
<reference evidence="2 3" key="1">
    <citation type="journal article" date="2019" name="Int. J. Syst. Evol. Microbiol.">
        <title>The Global Catalogue of Microorganisms (GCM) 10K type strain sequencing project: providing services to taxonomists for standard genome sequencing and annotation.</title>
        <authorList>
            <consortium name="The Broad Institute Genomics Platform"/>
            <consortium name="The Broad Institute Genome Sequencing Center for Infectious Disease"/>
            <person name="Wu L."/>
            <person name="Ma J."/>
        </authorList>
    </citation>
    <scope>NUCLEOTIDE SEQUENCE [LARGE SCALE GENOMIC DNA]</scope>
    <source>
        <strain evidence="2 3">SYNS20</strain>
    </source>
</reference>
<sequence length="206" mass="22341">MYEVELKVRADHDDLRAHLAEIDAERVRRVRQVDTYYDAPHRDFAETDEALRVRRETGVDAEGVNAGGAGGAIEGADAADIETKITYKGPLVEAESKTREEFETAVADGDAAAGILDGLGFAPAATVEKDREFFAVDGYTVTLDEIADLGQFVEVEREVAADEIEPVREEAAALLRTLGLDPDDQIRTSYLGLLLAAQDMPNNTSG</sequence>
<organism evidence="2 3">
    <name type="scientific">Halobaculum halobium</name>
    <dbReference type="NCBI Taxonomy" id="3032281"/>
    <lineage>
        <taxon>Archaea</taxon>
        <taxon>Methanobacteriati</taxon>
        <taxon>Methanobacteriota</taxon>
        <taxon>Stenosarchaea group</taxon>
        <taxon>Halobacteria</taxon>
        <taxon>Halobacteriales</taxon>
        <taxon>Haloferacaceae</taxon>
        <taxon>Halobaculum</taxon>
    </lineage>
</organism>
<dbReference type="GeneID" id="81208962"/>
<dbReference type="SMART" id="SM01118">
    <property type="entry name" value="CYTH"/>
    <property type="match status" value="1"/>
</dbReference>
<comment type="caution">
    <text evidence="2">The sequence shown here is derived from an EMBL/GenBank/DDBJ whole genome shotgun (WGS) entry which is preliminary data.</text>
</comment>
<gene>
    <name evidence="2" type="primary">cyaB</name>
    <name evidence="2" type="ORF">ACFQFD_07910</name>
</gene>
<dbReference type="NCBIfam" id="TIGR00318">
    <property type="entry name" value="cyaB"/>
    <property type="match status" value="1"/>
</dbReference>
<dbReference type="CDD" id="cd07890">
    <property type="entry name" value="CYTH-like_AC_IV-like"/>
    <property type="match status" value="1"/>
</dbReference>
<proteinExistence type="predicted"/>
<evidence type="ECO:0000313" key="3">
    <source>
        <dbReference type="Proteomes" id="UP001596443"/>
    </source>
</evidence>
<accession>A0ABD5T9G9</accession>
<protein>
    <submittedName>
        <fullName evidence="2">Class IV adenylate cyclase</fullName>
    </submittedName>
</protein>
<dbReference type="InterPro" id="IPR023577">
    <property type="entry name" value="CYTH_domain"/>
</dbReference>
<keyword evidence="3" id="KW-1185">Reference proteome</keyword>
<dbReference type="PANTHER" id="PTHR21028">
    <property type="entry name" value="SI:CH211-156B7.4"/>
    <property type="match status" value="1"/>
</dbReference>
<dbReference type="Pfam" id="PF01928">
    <property type="entry name" value="CYTH"/>
    <property type="match status" value="1"/>
</dbReference>
<dbReference type="Proteomes" id="UP001596443">
    <property type="component" value="Unassembled WGS sequence"/>
</dbReference>
<dbReference type="SUPFAM" id="SSF55154">
    <property type="entry name" value="CYTH-like phosphatases"/>
    <property type="match status" value="1"/>
</dbReference>
<evidence type="ECO:0000313" key="2">
    <source>
        <dbReference type="EMBL" id="MFC6785901.1"/>
    </source>
</evidence>
<evidence type="ECO:0000259" key="1">
    <source>
        <dbReference type="PROSITE" id="PS51707"/>
    </source>
</evidence>
<dbReference type="PANTHER" id="PTHR21028:SF2">
    <property type="entry name" value="CYTH DOMAIN-CONTAINING PROTEIN"/>
    <property type="match status" value="1"/>
</dbReference>
<dbReference type="PROSITE" id="PS51707">
    <property type="entry name" value="CYTH"/>
    <property type="match status" value="1"/>
</dbReference>
<dbReference type="RefSeq" id="WP_284062718.1">
    <property type="nucleotide sequence ID" value="NZ_CP126158.1"/>
</dbReference>
<dbReference type="InterPro" id="IPR008173">
    <property type="entry name" value="Adenylyl_cyclase_CyaB"/>
</dbReference>
<feature type="domain" description="CYTH" evidence="1">
    <location>
        <begin position="1"/>
        <end position="196"/>
    </location>
</feature>